<dbReference type="Proteomes" id="UP000091820">
    <property type="component" value="Unassembled WGS sequence"/>
</dbReference>
<feature type="region of interest" description="Disordered" evidence="1">
    <location>
        <begin position="69"/>
        <end position="96"/>
    </location>
</feature>
<evidence type="ECO:0008006" key="4">
    <source>
        <dbReference type="Google" id="ProtNLM"/>
    </source>
</evidence>
<dbReference type="VEuPathDB" id="VectorBase:GBRI020731"/>
<organism evidence="2 3">
    <name type="scientific">Glossina brevipalpis</name>
    <dbReference type="NCBI Taxonomy" id="37001"/>
    <lineage>
        <taxon>Eukaryota</taxon>
        <taxon>Metazoa</taxon>
        <taxon>Ecdysozoa</taxon>
        <taxon>Arthropoda</taxon>
        <taxon>Hexapoda</taxon>
        <taxon>Insecta</taxon>
        <taxon>Pterygota</taxon>
        <taxon>Neoptera</taxon>
        <taxon>Endopterygota</taxon>
        <taxon>Diptera</taxon>
        <taxon>Brachycera</taxon>
        <taxon>Muscomorpha</taxon>
        <taxon>Hippoboscoidea</taxon>
        <taxon>Glossinidae</taxon>
        <taxon>Glossina</taxon>
    </lineage>
</organism>
<evidence type="ECO:0000256" key="1">
    <source>
        <dbReference type="SAM" id="MobiDB-lite"/>
    </source>
</evidence>
<protein>
    <recommendedName>
        <fullName evidence="4">Tim44-like domain-containing protein</fullName>
    </recommendedName>
</protein>
<proteinExistence type="predicted"/>
<dbReference type="GO" id="GO:0032979">
    <property type="term" value="P:protein insertion into mitochondrial inner membrane from matrix"/>
    <property type="evidence" value="ECO:0007669"/>
    <property type="project" value="TreeGrafter"/>
</dbReference>
<reference evidence="2" key="2">
    <citation type="submission" date="2020-05" db="UniProtKB">
        <authorList>
            <consortium name="EnsemblMetazoa"/>
        </authorList>
    </citation>
    <scope>IDENTIFICATION</scope>
    <source>
        <strain evidence="2">IAEA</strain>
    </source>
</reference>
<reference evidence="3" key="1">
    <citation type="submission" date="2014-03" db="EMBL/GenBank/DDBJ databases">
        <authorList>
            <person name="Aksoy S."/>
            <person name="Warren W."/>
            <person name="Wilson R.K."/>
        </authorList>
    </citation>
    <scope>NUCLEOTIDE SEQUENCE [LARGE SCALE GENOMIC DNA]</scope>
    <source>
        <strain evidence="3">IAEA</strain>
    </source>
</reference>
<dbReference type="AlphaFoldDB" id="A0A1A9WI77"/>
<dbReference type="EnsemblMetazoa" id="GBRI020731-RA">
    <property type="protein sequence ID" value="GBRI020731-PA"/>
    <property type="gene ID" value="GBRI020731"/>
</dbReference>
<dbReference type="PANTHER" id="PTHR13333">
    <property type="entry name" value="M-AAA PROTEASE-INTERACTING PROTEIN 1, MITOCHONDRIAL"/>
    <property type="match status" value="1"/>
</dbReference>
<keyword evidence="3" id="KW-1185">Reference proteome</keyword>
<sequence>MNISWGARLQWKSLLRLLSTNFKLSARQLLARNNGGFRHARILTNTSNSLIIDSNLYNPRLQYADISPKPAISEETKKERTEPPTPNPDPNGNERTLPRLMNFPEIMWPSMFNSMRNWVLVYGIIRPYFDREFYVKEFIRGAKRAMQVVSIKLMNADFAGLQDLVTPEALAELKPVIQKLSVSQRRQLEVQESDVYLMFPYQVGIMFDEGNEHEIQKRWVEITMVFHILRGLREIQESGEEMPWNFGIMPEYQDKVFVCNYRFIKEFTSGRESDWTINIVNHFKPLDLIKEMKRV</sequence>
<feature type="compositionally biased region" description="Basic and acidic residues" evidence="1">
    <location>
        <begin position="72"/>
        <end position="82"/>
    </location>
</feature>
<dbReference type="PANTHER" id="PTHR13333:SF5">
    <property type="entry name" value="M-AAA PROTEASE-INTERACTING PROTEIN 1, MITOCHONDRIAL"/>
    <property type="match status" value="1"/>
</dbReference>
<evidence type="ECO:0000313" key="2">
    <source>
        <dbReference type="EnsemblMetazoa" id="GBRI020731-PA"/>
    </source>
</evidence>
<name>A0A1A9WI77_9MUSC</name>
<dbReference type="STRING" id="37001.A0A1A9WI77"/>
<dbReference type="GO" id="GO:0005743">
    <property type="term" value="C:mitochondrial inner membrane"/>
    <property type="evidence" value="ECO:0007669"/>
    <property type="project" value="TreeGrafter"/>
</dbReference>
<evidence type="ECO:0000313" key="3">
    <source>
        <dbReference type="Proteomes" id="UP000091820"/>
    </source>
</evidence>
<dbReference type="GO" id="GO:0043022">
    <property type="term" value="F:ribosome binding"/>
    <property type="evidence" value="ECO:0007669"/>
    <property type="project" value="TreeGrafter"/>
</dbReference>
<accession>A0A1A9WI77</accession>